<protein>
    <submittedName>
        <fullName evidence="3">Putative Flp pilus-assembly TadE/G-like protein</fullName>
    </submittedName>
</protein>
<dbReference type="OrthoDB" id="2830515at2"/>
<organism evidence="3 4">
    <name type="scientific">Aquisalibacillus elongatus</name>
    <dbReference type="NCBI Taxonomy" id="485577"/>
    <lineage>
        <taxon>Bacteria</taxon>
        <taxon>Bacillati</taxon>
        <taxon>Bacillota</taxon>
        <taxon>Bacilli</taxon>
        <taxon>Bacillales</taxon>
        <taxon>Bacillaceae</taxon>
        <taxon>Aquisalibacillus</taxon>
    </lineage>
</organism>
<reference evidence="3 4" key="1">
    <citation type="submission" date="2018-11" db="EMBL/GenBank/DDBJ databases">
        <title>Genomic Encyclopedia of Type Strains, Phase IV (KMG-IV): sequencing the most valuable type-strain genomes for metagenomic binning, comparative biology and taxonomic classification.</title>
        <authorList>
            <person name="Goeker M."/>
        </authorList>
    </citation>
    <scope>NUCLEOTIDE SEQUENCE [LARGE SCALE GENOMIC DNA]</scope>
    <source>
        <strain evidence="3 4">DSM 18090</strain>
    </source>
</reference>
<keyword evidence="1" id="KW-0812">Transmembrane</keyword>
<feature type="transmembrane region" description="Helical" evidence="1">
    <location>
        <begin position="16"/>
        <end position="37"/>
    </location>
</feature>
<dbReference type="RefSeq" id="WP_124219803.1">
    <property type="nucleotide sequence ID" value="NZ_RKRF01000007.1"/>
</dbReference>
<feature type="domain" description="Putative Flp pilus-assembly TadG-like N-terminal" evidence="2">
    <location>
        <begin position="16"/>
        <end position="61"/>
    </location>
</feature>
<evidence type="ECO:0000256" key="1">
    <source>
        <dbReference type="SAM" id="Phobius"/>
    </source>
</evidence>
<name>A0A3N5BEH5_9BACI</name>
<dbReference type="EMBL" id="RKRF01000007">
    <property type="protein sequence ID" value="RPF55847.1"/>
    <property type="molecule type" value="Genomic_DNA"/>
</dbReference>
<keyword evidence="1" id="KW-0472">Membrane</keyword>
<dbReference type="Proteomes" id="UP000276443">
    <property type="component" value="Unassembled WGS sequence"/>
</dbReference>
<evidence type="ECO:0000313" key="3">
    <source>
        <dbReference type="EMBL" id="RPF55847.1"/>
    </source>
</evidence>
<evidence type="ECO:0000259" key="2">
    <source>
        <dbReference type="Pfam" id="PF13400"/>
    </source>
</evidence>
<gene>
    <name evidence="3" type="ORF">EDC24_0732</name>
</gene>
<dbReference type="InterPro" id="IPR028087">
    <property type="entry name" value="Tad_N"/>
</dbReference>
<dbReference type="Pfam" id="PF13400">
    <property type="entry name" value="Tad"/>
    <property type="match status" value="1"/>
</dbReference>
<comment type="caution">
    <text evidence="3">The sequence shown here is derived from an EMBL/GenBank/DDBJ whole genome shotgun (WGS) entry which is preliminary data.</text>
</comment>
<keyword evidence="1" id="KW-1133">Transmembrane helix</keyword>
<proteinExistence type="predicted"/>
<dbReference type="AlphaFoldDB" id="A0A3N5BEH5"/>
<keyword evidence="4" id="KW-1185">Reference proteome</keyword>
<sequence>MIISNLKRILSSDERGGTLIFVVISLVVLLGFTALVIDGGRLYAEKSNLQKAVDASVLSSAYHYDEDDDAVLSEFKRMLKENGVPEDGGELSFTSRTGEEGERIFESNVDGTDYVITLTLTEQHLLGEVTRNKDLTFAKVINFDEADVYASAMVEFAFITGSKQISPISIVDDDFEREEEYSLIISPGNESGNFGYIDVGVNPRYDAIIEGGEVSVGEDKEYTNTGLSWGPLRDAVQDLIEMDEGDDECNDYETAHYDCNRVIFVPIVETFEDANGKDLVTITGIAAFWLDRIEKDGNEKEVVGKFLDTLTVGESGTIITEDGTCYGDLETCAEDTGVRVVRLVDPDKK</sequence>
<evidence type="ECO:0000313" key="4">
    <source>
        <dbReference type="Proteomes" id="UP000276443"/>
    </source>
</evidence>
<accession>A0A3N5BEH5</accession>